<dbReference type="EMBL" id="KV584939">
    <property type="protein sequence ID" value="OPL33087.1"/>
    <property type="molecule type" value="Genomic_DNA"/>
</dbReference>
<dbReference type="PROSITE" id="PS51358">
    <property type="entry name" value="NOP"/>
    <property type="match status" value="1"/>
</dbReference>
<comment type="caution">
    <text evidence="8">The sequence shown here is derived from an EMBL/GenBank/DDBJ whole genome shotgun (WGS) entry which is preliminary data.</text>
</comment>
<dbReference type="SMR" id="A0A3L5TU74"/>
<dbReference type="InterPro" id="IPR042239">
    <property type="entry name" value="Nop_C"/>
</dbReference>
<keyword evidence="3" id="KW-0690">Ribosome biogenesis</keyword>
<dbReference type="GO" id="GO:0032040">
    <property type="term" value="C:small-subunit processome"/>
    <property type="evidence" value="ECO:0007669"/>
    <property type="project" value="InterPro"/>
</dbReference>
<evidence type="ECO:0000313" key="9">
    <source>
        <dbReference type="Proteomes" id="UP000266721"/>
    </source>
</evidence>
<dbReference type="PANTHER" id="PTHR10894:SF0">
    <property type="entry name" value="NUCLEOLAR PROTEIN 56"/>
    <property type="match status" value="1"/>
</dbReference>
<evidence type="ECO:0000313" key="8">
    <source>
        <dbReference type="EMBL" id="OPL33087.1"/>
    </source>
</evidence>
<dbReference type="PANTHER" id="PTHR10894">
    <property type="entry name" value="NUCLEOLAR PROTEIN 5 NUCLEOLAR PROTEIN NOP5 NOP58"/>
    <property type="match status" value="1"/>
</dbReference>
<evidence type="ECO:0000256" key="3">
    <source>
        <dbReference type="ARBA" id="ARBA00022517"/>
    </source>
</evidence>
<protein>
    <recommendedName>
        <fullName evidence="5">Nucleolar protein 56</fullName>
    </recommendedName>
</protein>
<evidence type="ECO:0000256" key="5">
    <source>
        <dbReference type="ARBA" id="ARBA00040742"/>
    </source>
</evidence>
<feature type="domain" description="Nop" evidence="7">
    <location>
        <begin position="232"/>
        <end position="350"/>
    </location>
</feature>
<accession>A0A3L5TU74</accession>
<dbReference type="Proteomes" id="UP000266721">
    <property type="component" value="Unassembled WGS sequence"/>
</dbReference>
<dbReference type="Pfam" id="PF08156">
    <property type="entry name" value="NOP5NT"/>
    <property type="match status" value="1"/>
</dbReference>
<dbReference type="InterPro" id="IPR036070">
    <property type="entry name" value="Nop_dom_sf"/>
</dbReference>
<sequence length="458" mass="51331">LFVKMAQVLFILYEHASGYALFRVKEFEEVSVLQSQVEKCVTDLSKFQSVVKLVAFSPFKSGTNALDNINSVSEGLVHEDLQIFLESNVPKASKKQKITLGVADAKIGAAITEELKIQCSQTGAAPEIIREWYSYHFPELVKIVNDNYLYAKAAKYIGNRKEFTEEKVEELEEIVMDSGKARAIYDASRSSMGMDISPIDLINIESFASKVISLAEYRKSLAEYLRNKMKQVAPNLATLIGEQVGARLIAHAGSLTNLAKYPASTVQILGAEKALFRALKTKGNTPKYGLIFHSTFIGRAGAKNKGRISRYLANKCSIASRIDCFTEFPTNVFGEHLKQQVEDRLKFYETGDAPAKNVDVMKIAVEEASEVQTKLAKKEKKKKKKEKRKSDAMNDTMETTQEMDTTQEEDEPPKKKKKKKKSQEEEAPEAETSMDVESSAKKLKKKKKKKQKDSSDSD</sequence>
<dbReference type="SUPFAM" id="SSF89124">
    <property type="entry name" value="Nop domain"/>
    <property type="match status" value="1"/>
</dbReference>
<keyword evidence="9" id="KW-1185">Reference proteome</keyword>
<dbReference type="AlphaFoldDB" id="A0A3L5TU74"/>
<dbReference type="InterPro" id="IPR012974">
    <property type="entry name" value="NOP58/56_N"/>
</dbReference>
<evidence type="ECO:0000259" key="7">
    <source>
        <dbReference type="PROSITE" id="PS51358"/>
    </source>
</evidence>
<feature type="compositionally biased region" description="Low complexity" evidence="6">
    <location>
        <begin position="395"/>
        <end position="404"/>
    </location>
</feature>
<dbReference type="SMART" id="SM00931">
    <property type="entry name" value="NOSIC"/>
    <property type="match status" value="1"/>
</dbReference>
<dbReference type="Gene3D" id="1.10.287.4070">
    <property type="match status" value="1"/>
</dbReference>
<feature type="region of interest" description="Disordered" evidence="6">
    <location>
        <begin position="371"/>
        <end position="458"/>
    </location>
</feature>
<evidence type="ECO:0000256" key="4">
    <source>
        <dbReference type="ARBA" id="ARBA00023242"/>
    </source>
</evidence>
<evidence type="ECO:0000256" key="2">
    <source>
        <dbReference type="ARBA" id="ARBA00009211"/>
    </source>
</evidence>
<dbReference type="GO" id="GO:0030515">
    <property type="term" value="F:snoRNA binding"/>
    <property type="evidence" value="ECO:0007669"/>
    <property type="project" value="InterPro"/>
</dbReference>
<dbReference type="InterPro" id="IPR012976">
    <property type="entry name" value="NOSIC"/>
</dbReference>
<evidence type="ECO:0000256" key="1">
    <source>
        <dbReference type="ARBA" id="ARBA00004604"/>
    </source>
</evidence>
<feature type="compositionally biased region" description="Acidic residues" evidence="6">
    <location>
        <begin position="425"/>
        <end position="434"/>
    </location>
</feature>
<dbReference type="Pfam" id="PF01798">
    <property type="entry name" value="Nop"/>
    <property type="match status" value="1"/>
</dbReference>
<reference evidence="8 9" key="1">
    <citation type="journal article" date="2016" name="PLoS ONE">
        <title>A First Insight into the Genome of the Filter-Feeder Mussel Mytilus galloprovincialis.</title>
        <authorList>
            <person name="Murgarella M."/>
            <person name="Puiu D."/>
            <person name="Novoa B."/>
            <person name="Figueras A."/>
            <person name="Posada D."/>
            <person name="Canchaya C."/>
        </authorList>
    </citation>
    <scope>NUCLEOTIDE SEQUENCE [LARGE SCALE GENOMIC DNA]</scope>
    <source>
        <tissue evidence="8">Muscle</tissue>
    </source>
</reference>
<comment type="similarity">
    <text evidence="2">Belongs to the NOP5/NOP56 family.</text>
</comment>
<feature type="compositionally biased region" description="Basic residues" evidence="6">
    <location>
        <begin position="441"/>
        <end position="451"/>
    </location>
</feature>
<comment type="subcellular location">
    <subcellularLocation>
        <location evidence="1">Nucleus</location>
        <location evidence="1">Nucleolus</location>
    </subcellularLocation>
</comment>
<proteinExistence type="inferred from homology"/>
<dbReference type="InterPro" id="IPR002687">
    <property type="entry name" value="Nop_dom"/>
</dbReference>
<feature type="non-terminal residue" evidence="8">
    <location>
        <position position="1"/>
    </location>
</feature>
<evidence type="ECO:0000256" key="6">
    <source>
        <dbReference type="SAM" id="MobiDB-lite"/>
    </source>
</evidence>
<feature type="compositionally biased region" description="Basic residues" evidence="6">
    <location>
        <begin position="375"/>
        <end position="387"/>
    </location>
</feature>
<dbReference type="GO" id="GO:0031428">
    <property type="term" value="C:box C/D methylation guide snoRNP complex"/>
    <property type="evidence" value="ECO:0007669"/>
    <property type="project" value="InterPro"/>
</dbReference>
<name>A0A3L5TU74_MYTGA</name>
<keyword evidence="4" id="KW-0539">Nucleus</keyword>
<dbReference type="InterPro" id="IPR045056">
    <property type="entry name" value="Nop56/Nop58"/>
</dbReference>
<gene>
    <name evidence="8" type="ORF">AM593_02179</name>
</gene>
<dbReference type="GO" id="GO:0042254">
    <property type="term" value="P:ribosome biogenesis"/>
    <property type="evidence" value="ECO:0007669"/>
    <property type="project" value="UniProtKB-KW"/>
</dbReference>
<dbReference type="Gene3D" id="1.10.246.90">
    <property type="entry name" value="Nop domain"/>
    <property type="match status" value="1"/>
</dbReference>
<organism evidence="8 9">
    <name type="scientific">Mytilus galloprovincialis</name>
    <name type="common">Mediterranean mussel</name>
    <dbReference type="NCBI Taxonomy" id="29158"/>
    <lineage>
        <taxon>Eukaryota</taxon>
        <taxon>Metazoa</taxon>
        <taxon>Spiralia</taxon>
        <taxon>Lophotrochozoa</taxon>
        <taxon>Mollusca</taxon>
        <taxon>Bivalvia</taxon>
        <taxon>Autobranchia</taxon>
        <taxon>Pteriomorphia</taxon>
        <taxon>Mytilida</taxon>
        <taxon>Mytiloidea</taxon>
        <taxon>Mytilidae</taxon>
        <taxon>Mytilinae</taxon>
        <taxon>Mytilus</taxon>
    </lineage>
</organism>
<dbReference type="FunFam" id="1.10.246.90:FF:000001">
    <property type="entry name" value="Nucleolar protein 56"/>
    <property type="match status" value="1"/>
</dbReference>